<evidence type="ECO:0000256" key="5">
    <source>
        <dbReference type="ARBA" id="ARBA00022777"/>
    </source>
</evidence>
<dbReference type="SMART" id="SM00086">
    <property type="entry name" value="PAC"/>
    <property type="match status" value="1"/>
</dbReference>
<dbReference type="CDD" id="cd00130">
    <property type="entry name" value="PAS"/>
    <property type="match status" value="1"/>
</dbReference>
<keyword evidence="5" id="KW-0418">Kinase</keyword>
<keyword evidence="6" id="KW-0175">Coiled coil</keyword>
<name>A0ABT7LXJ6_9CYAN</name>
<dbReference type="InterPro" id="IPR052162">
    <property type="entry name" value="Sensor_kinase/Photoreceptor"/>
</dbReference>
<evidence type="ECO:0000256" key="1">
    <source>
        <dbReference type="ARBA" id="ARBA00000085"/>
    </source>
</evidence>
<evidence type="ECO:0000256" key="2">
    <source>
        <dbReference type="ARBA" id="ARBA00012438"/>
    </source>
</evidence>
<dbReference type="PROSITE" id="PS50112">
    <property type="entry name" value="PAS"/>
    <property type="match status" value="1"/>
</dbReference>
<dbReference type="Gene3D" id="3.30.450.20">
    <property type="entry name" value="PAS domain"/>
    <property type="match status" value="1"/>
</dbReference>
<reference evidence="9 10" key="1">
    <citation type="submission" date="2023-06" db="EMBL/GenBank/DDBJ databases">
        <title>Whole genome sequence of Oscillatoria calcuttensis NRMC-F 0142.</title>
        <authorList>
            <person name="Shakena Fathima T."/>
            <person name="Muralitharan G."/>
            <person name="Thajuddin N."/>
        </authorList>
    </citation>
    <scope>NUCLEOTIDE SEQUENCE [LARGE SCALE GENOMIC DNA]</scope>
    <source>
        <strain evidence="9 10">NRMC-F 0142</strain>
    </source>
</reference>
<evidence type="ECO:0000259" key="8">
    <source>
        <dbReference type="PROSITE" id="PS50113"/>
    </source>
</evidence>
<dbReference type="InterPro" id="IPR000700">
    <property type="entry name" value="PAS-assoc_C"/>
</dbReference>
<dbReference type="InterPro" id="IPR013655">
    <property type="entry name" value="PAS_fold_3"/>
</dbReference>
<dbReference type="EMBL" id="JASVEJ010000004">
    <property type="protein sequence ID" value="MDL5056115.1"/>
    <property type="molecule type" value="Genomic_DNA"/>
</dbReference>
<evidence type="ECO:0000313" key="9">
    <source>
        <dbReference type="EMBL" id="MDL5056115.1"/>
    </source>
</evidence>
<protein>
    <recommendedName>
        <fullName evidence="2">histidine kinase</fullName>
        <ecNumber evidence="2">2.7.13.3</ecNumber>
    </recommendedName>
</protein>
<dbReference type="Pfam" id="PF08447">
    <property type="entry name" value="PAS_3"/>
    <property type="match status" value="1"/>
</dbReference>
<dbReference type="SMART" id="SM00091">
    <property type="entry name" value="PAS"/>
    <property type="match status" value="1"/>
</dbReference>
<proteinExistence type="predicted"/>
<dbReference type="Gene3D" id="3.40.190.10">
    <property type="entry name" value="Periplasmic binding protein-like II"/>
    <property type="match status" value="1"/>
</dbReference>
<evidence type="ECO:0000256" key="6">
    <source>
        <dbReference type="SAM" id="Coils"/>
    </source>
</evidence>
<dbReference type="PROSITE" id="PS50113">
    <property type="entry name" value="PAC"/>
    <property type="match status" value="1"/>
</dbReference>
<dbReference type="NCBIfam" id="TIGR00229">
    <property type="entry name" value="sensory_box"/>
    <property type="match status" value="1"/>
</dbReference>
<organism evidence="9 10">
    <name type="scientific">Geitlerinema calcuttense NRMC-F 0142</name>
    <dbReference type="NCBI Taxonomy" id="2922238"/>
    <lineage>
        <taxon>Bacteria</taxon>
        <taxon>Bacillati</taxon>
        <taxon>Cyanobacteriota</taxon>
        <taxon>Cyanophyceae</taxon>
        <taxon>Geitlerinematales</taxon>
        <taxon>Geitlerinemataceae</taxon>
        <taxon>Geitlerinema</taxon>
    </lineage>
</organism>
<feature type="domain" description="PAS" evidence="7">
    <location>
        <begin position="282"/>
        <end position="354"/>
    </location>
</feature>
<dbReference type="SUPFAM" id="SSF55785">
    <property type="entry name" value="PYP-like sensor domain (PAS domain)"/>
    <property type="match status" value="1"/>
</dbReference>
<dbReference type="InterPro" id="IPR035965">
    <property type="entry name" value="PAS-like_dom_sf"/>
</dbReference>
<dbReference type="InterPro" id="IPR001610">
    <property type="entry name" value="PAC"/>
</dbReference>
<dbReference type="PANTHER" id="PTHR43304:SF1">
    <property type="entry name" value="PAC DOMAIN-CONTAINING PROTEIN"/>
    <property type="match status" value="1"/>
</dbReference>
<sequence length="444" mass="51454">MKTALQIGVLAHRDSQHTFNTWQATANYLSSELNEYDFRIIPLNFTEIGVAVEQNLLEFIITSPGLYVEFEALYGINRLATLKHLHMGKSYTLFGGVIFCSSQRKDIHTLADLRGKKFIAVAEHSFGGWRAAWREFVNIGIDPYRDFQCLQFGNTHDAVVYAVLHGHADAGTISTKVLEQMALEEKIDLNHFQVINQQTNECDRFPFALSTQLYPEWPFAVTQKTDSELAEKVAIALLKLPKNHLAAIAAQSEGWTIPLSYQSVHECFQTLRVHPYKDFGKLSSSFSLAVKGSNDGLWDWNLETHEIFFSSRWTEMLGYESWEINNQFQEWEKRLHPGDRDRVLKTFQQCFEGHYQSCELEYRLQHRNGTFIWILCRAIVLHDVWNKPYRMAGSHSDITKRKQAEEELRLSENQLRDQTQYLQKTLQELQQTQVQLIHSEKCLA</sequence>
<evidence type="ECO:0000313" key="10">
    <source>
        <dbReference type="Proteomes" id="UP001230986"/>
    </source>
</evidence>
<feature type="domain" description="PAC" evidence="8">
    <location>
        <begin position="358"/>
        <end position="410"/>
    </location>
</feature>
<dbReference type="SUPFAM" id="SSF53850">
    <property type="entry name" value="Periplasmic binding protein-like II"/>
    <property type="match status" value="1"/>
</dbReference>
<dbReference type="Proteomes" id="UP001230986">
    <property type="component" value="Unassembled WGS sequence"/>
</dbReference>
<gene>
    <name evidence="9" type="ORF">QQ055_01310</name>
</gene>
<keyword evidence="4" id="KW-0808">Transferase</keyword>
<evidence type="ECO:0000256" key="3">
    <source>
        <dbReference type="ARBA" id="ARBA00022553"/>
    </source>
</evidence>
<evidence type="ECO:0000256" key="4">
    <source>
        <dbReference type="ARBA" id="ARBA00022679"/>
    </source>
</evidence>
<comment type="caution">
    <text evidence="9">The sequence shown here is derived from an EMBL/GenBank/DDBJ whole genome shotgun (WGS) entry which is preliminary data.</text>
</comment>
<dbReference type="InterPro" id="IPR000014">
    <property type="entry name" value="PAS"/>
</dbReference>
<feature type="coiled-coil region" evidence="6">
    <location>
        <begin position="401"/>
        <end position="432"/>
    </location>
</feature>
<dbReference type="Pfam" id="PF12974">
    <property type="entry name" value="Phosphonate-bd"/>
    <property type="match status" value="1"/>
</dbReference>
<accession>A0ABT7LXJ6</accession>
<dbReference type="RefSeq" id="WP_286004108.1">
    <property type="nucleotide sequence ID" value="NZ_JASVEJ010000004.1"/>
</dbReference>
<dbReference type="PANTHER" id="PTHR43304">
    <property type="entry name" value="PHYTOCHROME-LIKE PROTEIN CPH1"/>
    <property type="match status" value="1"/>
</dbReference>
<evidence type="ECO:0000259" key="7">
    <source>
        <dbReference type="PROSITE" id="PS50112"/>
    </source>
</evidence>
<keyword evidence="3" id="KW-0597">Phosphoprotein</keyword>
<keyword evidence="10" id="KW-1185">Reference proteome</keyword>
<dbReference type="EC" id="2.7.13.3" evidence="2"/>
<comment type="catalytic activity">
    <reaction evidence="1">
        <text>ATP + protein L-histidine = ADP + protein N-phospho-L-histidine.</text>
        <dbReference type="EC" id="2.7.13.3"/>
    </reaction>
</comment>